<accession>A0A1R2CI01</accession>
<dbReference type="EC" id="3.1.4.-" evidence="6"/>
<organism evidence="9 10">
    <name type="scientific">Stentor coeruleus</name>
    <dbReference type="NCBI Taxonomy" id="5963"/>
    <lineage>
        <taxon>Eukaryota</taxon>
        <taxon>Sar</taxon>
        <taxon>Alveolata</taxon>
        <taxon>Ciliophora</taxon>
        <taxon>Postciliodesmatophora</taxon>
        <taxon>Heterotrichea</taxon>
        <taxon>Heterotrichida</taxon>
        <taxon>Stentoridae</taxon>
        <taxon>Stentor</taxon>
    </lineage>
</organism>
<comment type="caution">
    <text evidence="9">The sequence shown here is derived from an EMBL/GenBank/DDBJ whole genome shotgun (WGS) entry which is preliminary data.</text>
</comment>
<keyword evidence="7" id="KW-0812">Transmembrane</keyword>
<feature type="transmembrane region" description="Helical" evidence="7">
    <location>
        <begin position="53"/>
        <end position="71"/>
    </location>
</feature>
<feature type="binding site" evidence="5">
    <location>
        <position position="483"/>
    </location>
    <ligand>
        <name>Zn(2+)</name>
        <dbReference type="ChEBI" id="CHEBI:29105"/>
        <label>2</label>
    </ligand>
</feature>
<evidence type="ECO:0000313" key="10">
    <source>
        <dbReference type="Proteomes" id="UP000187209"/>
    </source>
</evidence>
<protein>
    <recommendedName>
        <fullName evidence="6">Phosphodiesterase</fullName>
        <ecNumber evidence="6">3.1.4.-</ecNumber>
    </recommendedName>
</protein>
<dbReference type="Pfam" id="PF00233">
    <property type="entry name" value="PDEase_I"/>
    <property type="match status" value="1"/>
</dbReference>
<keyword evidence="1 5" id="KW-0479">Metal-binding</keyword>
<dbReference type="Gene3D" id="1.10.1300.10">
    <property type="entry name" value="3'5'-cyclic nucleotide phosphodiesterase, catalytic domain"/>
    <property type="match status" value="1"/>
</dbReference>
<sequence>MKVVPYPTSVIVENQNLKINYWTLKFLNRKIESSYVKYMNSRPKAYCEKQKKLLIQIFHSLILLIYTANYLSYIYANSISKSIIFQLTLIIFALIVTQVLFYLGFYYSRIEYKIKSKEQMQNPNKTSLYSLVSYKNSYYISFSYFCASIVLILNCPTAQNLIFSDLNDSALSCLPGLISLSFLYSSATFNSYNLLVLYNIVLLLLFGFLNLYQKNSISTSILEILLLFIIYIIHIILAYIYDLECLQEYISCKLSEETEPKQLLDNEENASNNYKVNDCIEELNNVLPTVQDHLKFPIERAVGLLTNISNDGMGRYSGEKSILDQISSNLDEEDKIYIEQSWSNNQCINVRKREKIQLKKSLENNLDKYFQLDIVLIVKQVSINWNFDSFDLNFKTGLKPLSTIGKYCFKLYNITDAFSLVESKIDKFLSKLEKSYKSNPYHNAVHAADILASALYIINNSFLSSCLSDLDMLSVIISHLSHDVGHPGFTNRFLVNFQDRLALQCNLHIDNDISVLENMHCSIAFSILAEEDKNVLEPLDNDQFLLVRKMVIDMILATDMGKHFDLLGIFRFKNHNSKSLENFEIKLEVLRMLIKVSDIGHAAKSNDIHINWSLLITEEFFRQGDIEKESKKPVSMYCDRETTIIAKSQIGFLRNIALPLYEAMNHCLASSKIENECIDQIKNNISAWEYRFKNDASRTLRDIQPTGLLSESPSTISLQGIKSHSDAILSKHK</sequence>
<feature type="binding site" evidence="5">
    <location>
        <position position="482"/>
    </location>
    <ligand>
        <name>Zn(2+)</name>
        <dbReference type="ChEBI" id="CHEBI:29105"/>
        <label>1</label>
    </ligand>
</feature>
<dbReference type="InterPro" id="IPR023174">
    <property type="entry name" value="PDEase_CS"/>
</dbReference>
<dbReference type="EMBL" id="MPUH01000146">
    <property type="protein sequence ID" value="OMJ88637.1"/>
    <property type="molecule type" value="Genomic_DNA"/>
</dbReference>
<feature type="transmembrane region" description="Helical" evidence="7">
    <location>
        <begin position="83"/>
        <end position="107"/>
    </location>
</feature>
<proteinExistence type="inferred from homology"/>
<dbReference type="GO" id="GO:0046872">
    <property type="term" value="F:metal ion binding"/>
    <property type="evidence" value="ECO:0007669"/>
    <property type="project" value="UniProtKB-KW"/>
</dbReference>
<evidence type="ECO:0000256" key="4">
    <source>
        <dbReference type="PIRSR" id="PIRSR623088-2"/>
    </source>
</evidence>
<keyword evidence="2 6" id="KW-0378">Hydrolase</keyword>
<dbReference type="InterPro" id="IPR036971">
    <property type="entry name" value="PDEase_catalytic_dom_sf"/>
</dbReference>
<feature type="transmembrane region" description="Helical" evidence="7">
    <location>
        <begin position="195"/>
        <end position="212"/>
    </location>
</feature>
<evidence type="ECO:0000256" key="2">
    <source>
        <dbReference type="ARBA" id="ARBA00022801"/>
    </source>
</evidence>
<keyword evidence="7" id="KW-1133">Transmembrane helix</keyword>
<feature type="binding site" evidence="4">
    <location>
        <position position="598"/>
    </location>
    <ligand>
        <name>AMP</name>
        <dbReference type="ChEBI" id="CHEBI:456215"/>
    </ligand>
</feature>
<dbReference type="InterPro" id="IPR002073">
    <property type="entry name" value="PDEase_catalytic_dom"/>
</dbReference>
<evidence type="ECO:0000256" key="1">
    <source>
        <dbReference type="ARBA" id="ARBA00022723"/>
    </source>
</evidence>
<evidence type="ECO:0000259" key="8">
    <source>
        <dbReference type="PROSITE" id="PS51845"/>
    </source>
</evidence>
<dbReference type="SUPFAM" id="SSF109604">
    <property type="entry name" value="HD-domain/PDEase-like"/>
    <property type="match status" value="1"/>
</dbReference>
<dbReference type="Proteomes" id="UP000187209">
    <property type="component" value="Unassembled WGS sequence"/>
</dbReference>
<dbReference type="PRINTS" id="PR00387">
    <property type="entry name" value="PDIESTERASE1"/>
</dbReference>
<dbReference type="GO" id="GO:0004114">
    <property type="term" value="F:3',5'-cyclic-nucleotide phosphodiesterase activity"/>
    <property type="evidence" value="ECO:0007669"/>
    <property type="project" value="InterPro"/>
</dbReference>
<feature type="transmembrane region" description="Helical" evidence="7">
    <location>
        <begin position="224"/>
        <end position="241"/>
    </location>
</feature>
<feature type="binding site" evidence="5">
    <location>
        <position position="598"/>
    </location>
    <ligand>
        <name>Zn(2+)</name>
        <dbReference type="ChEBI" id="CHEBI:29105"/>
        <label>1</label>
    </ligand>
</feature>
<feature type="binding site" evidence="4">
    <location>
        <position position="649"/>
    </location>
    <ligand>
        <name>AMP</name>
        <dbReference type="ChEBI" id="CHEBI:456215"/>
    </ligand>
</feature>
<dbReference type="PROSITE" id="PS00126">
    <property type="entry name" value="PDEASE_I_1"/>
    <property type="match status" value="1"/>
</dbReference>
<name>A0A1R2CI01_9CILI</name>
<comment type="similarity">
    <text evidence="6">Belongs to the cyclic nucleotide phosphodiesterase family.</text>
</comment>
<dbReference type="InterPro" id="IPR023088">
    <property type="entry name" value="PDEase"/>
</dbReference>
<dbReference type="AlphaFoldDB" id="A0A1R2CI01"/>
<feature type="binding site" evidence="4">
    <location>
        <position position="483"/>
    </location>
    <ligand>
        <name>AMP</name>
        <dbReference type="ChEBI" id="CHEBI:456215"/>
    </ligand>
</feature>
<comment type="cofactor">
    <cofactor evidence="6">
        <name>a divalent metal cation</name>
        <dbReference type="ChEBI" id="CHEBI:60240"/>
    </cofactor>
    <text evidence="6">Binds 2 divalent metal cations per subunit. Site 1 may preferentially bind zinc ions, while site 2 has a preference for magnesium and/or manganese ions.</text>
</comment>
<dbReference type="OrthoDB" id="546632at2759"/>
<dbReference type="PROSITE" id="PS51845">
    <property type="entry name" value="PDEASE_I_2"/>
    <property type="match status" value="1"/>
</dbReference>
<evidence type="ECO:0000313" key="9">
    <source>
        <dbReference type="EMBL" id="OMJ88637.1"/>
    </source>
</evidence>
<evidence type="ECO:0000256" key="6">
    <source>
        <dbReference type="RuleBase" id="RU363067"/>
    </source>
</evidence>
<keyword evidence="10" id="KW-1185">Reference proteome</keyword>
<feature type="transmembrane region" description="Helical" evidence="7">
    <location>
        <begin position="138"/>
        <end position="157"/>
    </location>
</feature>
<feature type="binding site" evidence="4">
    <location>
        <begin position="442"/>
        <end position="446"/>
    </location>
    <ligand>
        <name>AMP</name>
        <dbReference type="ChEBI" id="CHEBI:456215"/>
    </ligand>
</feature>
<reference evidence="9 10" key="1">
    <citation type="submission" date="2016-11" db="EMBL/GenBank/DDBJ databases">
        <title>The macronuclear genome of Stentor coeruleus: a giant cell with tiny introns.</title>
        <authorList>
            <person name="Slabodnick M."/>
            <person name="Ruby J.G."/>
            <person name="Reiff S.B."/>
            <person name="Swart E.C."/>
            <person name="Gosai S."/>
            <person name="Prabakaran S."/>
            <person name="Witkowska E."/>
            <person name="Larue G.E."/>
            <person name="Fisher S."/>
            <person name="Freeman R.M."/>
            <person name="Gunawardena J."/>
            <person name="Chu W."/>
            <person name="Stover N.A."/>
            <person name="Gregory B.D."/>
            <person name="Nowacki M."/>
            <person name="Derisi J."/>
            <person name="Roy S.W."/>
            <person name="Marshall W.F."/>
            <person name="Sood P."/>
        </authorList>
    </citation>
    <scope>NUCLEOTIDE SEQUENCE [LARGE SCALE GENOMIC DNA]</scope>
    <source>
        <strain evidence="9">WM001</strain>
    </source>
</reference>
<dbReference type="PANTHER" id="PTHR11347">
    <property type="entry name" value="CYCLIC NUCLEOTIDE PHOSPHODIESTERASE"/>
    <property type="match status" value="1"/>
</dbReference>
<feature type="domain" description="PDEase" evidence="8">
    <location>
        <begin position="358"/>
        <end position="695"/>
    </location>
</feature>
<evidence type="ECO:0000256" key="5">
    <source>
        <dbReference type="PIRSR" id="PIRSR623088-3"/>
    </source>
</evidence>
<dbReference type="InterPro" id="IPR003607">
    <property type="entry name" value="HD/PDEase_dom"/>
</dbReference>
<dbReference type="CDD" id="cd00077">
    <property type="entry name" value="HDc"/>
    <property type="match status" value="1"/>
</dbReference>
<feature type="active site" description="Proton donor" evidence="3">
    <location>
        <position position="442"/>
    </location>
</feature>
<feature type="binding site" evidence="5">
    <location>
        <position position="446"/>
    </location>
    <ligand>
        <name>Zn(2+)</name>
        <dbReference type="ChEBI" id="CHEBI:29105"/>
        <label>1</label>
    </ligand>
</feature>
<gene>
    <name evidence="9" type="ORF">SteCoe_9422</name>
</gene>
<evidence type="ECO:0000256" key="7">
    <source>
        <dbReference type="SAM" id="Phobius"/>
    </source>
</evidence>
<evidence type="ECO:0000256" key="3">
    <source>
        <dbReference type="PIRSR" id="PIRSR623088-1"/>
    </source>
</evidence>
<keyword evidence="7" id="KW-0472">Membrane</keyword>
<dbReference type="GO" id="GO:0007165">
    <property type="term" value="P:signal transduction"/>
    <property type="evidence" value="ECO:0007669"/>
    <property type="project" value="InterPro"/>
</dbReference>
<feature type="binding site" evidence="5">
    <location>
        <position position="483"/>
    </location>
    <ligand>
        <name>Zn(2+)</name>
        <dbReference type="ChEBI" id="CHEBI:29105"/>
        <label>1</label>
    </ligand>
</feature>